<reference evidence="2" key="1">
    <citation type="journal article" date="2023" name="G3 (Bethesda)">
        <title>Genome assembly and association tests identify interacting loci associated with vigor, precocity, and sex in interspecific pistachio rootstocks.</title>
        <authorList>
            <person name="Palmer W."/>
            <person name="Jacygrad E."/>
            <person name="Sagayaradj S."/>
            <person name="Cavanaugh K."/>
            <person name="Han R."/>
            <person name="Bertier L."/>
            <person name="Beede B."/>
            <person name="Kafkas S."/>
            <person name="Golino D."/>
            <person name="Preece J."/>
            <person name="Michelmore R."/>
        </authorList>
    </citation>
    <scope>NUCLEOTIDE SEQUENCE [LARGE SCALE GENOMIC DNA]</scope>
</reference>
<comment type="caution">
    <text evidence="1">The sequence shown here is derived from an EMBL/GenBank/DDBJ whole genome shotgun (WGS) entry which is preliminary data.</text>
</comment>
<organism evidence="1 2">
    <name type="scientific">Pistacia atlantica</name>
    <dbReference type="NCBI Taxonomy" id="434234"/>
    <lineage>
        <taxon>Eukaryota</taxon>
        <taxon>Viridiplantae</taxon>
        <taxon>Streptophyta</taxon>
        <taxon>Embryophyta</taxon>
        <taxon>Tracheophyta</taxon>
        <taxon>Spermatophyta</taxon>
        <taxon>Magnoliopsida</taxon>
        <taxon>eudicotyledons</taxon>
        <taxon>Gunneridae</taxon>
        <taxon>Pentapetalae</taxon>
        <taxon>rosids</taxon>
        <taxon>malvids</taxon>
        <taxon>Sapindales</taxon>
        <taxon>Anacardiaceae</taxon>
        <taxon>Pistacia</taxon>
    </lineage>
</organism>
<evidence type="ECO:0000313" key="2">
    <source>
        <dbReference type="Proteomes" id="UP001164250"/>
    </source>
</evidence>
<gene>
    <name evidence="1" type="ORF">Patl1_04556</name>
</gene>
<sequence length="283" mass="33257">MLFDIFIFEECVSVSLYSSLYRDWIPLYIHCLHLIFRTYKTLVEKKGDSLVLLSVESAIPRMFNEEELNLMKALRRGADFIEVECGCTSKKYGDSIGKLKVFANGQFVIDCECTKYCSEQKLTPYDFEKHSGRDGNRKWTHHIWVYIDGIRVPLHKTVLLKYYKHAANEVSKSCRGKRTFHRDEFIRCARCKKERRFRLRTKEECRIYHDALVARRWKCVDWPYDKINCADDEERASRKSSRGCPRFPNCEGCTSCVCVGCLKCRFKDCSCRACVDFMQNAEP</sequence>
<dbReference type="EMBL" id="CM047899">
    <property type="protein sequence ID" value="KAJ0103073.1"/>
    <property type="molecule type" value="Genomic_DNA"/>
</dbReference>
<name>A0ACC1BV26_9ROSI</name>
<dbReference type="Proteomes" id="UP001164250">
    <property type="component" value="Chromosome 3"/>
</dbReference>
<proteinExistence type="predicted"/>
<accession>A0ACC1BV26</accession>
<protein>
    <submittedName>
        <fullName evidence="1">Uncharacterized protein</fullName>
    </submittedName>
</protein>
<keyword evidence="2" id="KW-1185">Reference proteome</keyword>
<evidence type="ECO:0000313" key="1">
    <source>
        <dbReference type="EMBL" id="KAJ0103073.1"/>
    </source>
</evidence>